<evidence type="ECO:0000256" key="9">
    <source>
        <dbReference type="ARBA" id="ARBA00023136"/>
    </source>
</evidence>
<feature type="coiled-coil region" evidence="10">
    <location>
        <begin position="35"/>
        <end position="62"/>
    </location>
</feature>
<evidence type="ECO:0000256" key="3">
    <source>
        <dbReference type="ARBA" id="ARBA00021539"/>
    </source>
</evidence>
<dbReference type="InterPro" id="IPR010055">
    <property type="entry name" value="T2SS_protein-GspJ"/>
</dbReference>
<dbReference type="Gene3D" id="3.10.610.10">
    <property type="entry name" value="GSPII I/J protein-like"/>
    <property type="match status" value="1"/>
</dbReference>
<evidence type="ECO:0000313" key="12">
    <source>
        <dbReference type="Proteomes" id="UP000241074"/>
    </source>
</evidence>
<comment type="similarity">
    <text evidence="2">Belongs to the GSP J family.</text>
</comment>
<sequence>MKHLARRGFTLVELLVALAVFAIIAAAAYASIAQLTRVQSTLDDKQTRLRELQTALGAMERDLRYAISRKSRDSQGVIDPALSGRRDAFRVSRSGRANPLDLARANVERVAWQWRDRRLERRAWPNLDGARFDQVEAAEMLTEVDRLELSFMDAEGRWLDAWPANNSPFPDRLPRAVRIQVTCPDYGQINRIVALTDFSGTALRPEGTP</sequence>
<evidence type="ECO:0000256" key="4">
    <source>
        <dbReference type="ARBA" id="ARBA00022475"/>
    </source>
</evidence>
<dbReference type="RefSeq" id="WP_106890965.1">
    <property type="nucleotide sequence ID" value="NZ_CP027860.1"/>
</dbReference>
<dbReference type="AlphaFoldDB" id="A0A2P1PQC6"/>
<dbReference type="SUPFAM" id="SSF54523">
    <property type="entry name" value="Pili subunits"/>
    <property type="match status" value="1"/>
</dbReference>
<keyword evidence="9" id="KW-0472">Membrane</keyword>
<accession>A0A2P1PQC6</accession>
<dbReference type="GO" id="GO:0005886">
    <property type="term" value="C:plasma membrane"/>
    <property type="evidence" value="ECO:0007669"/>
    <property type="project" value="UniProtKB-SubCell"/>
</dbReference>
<evidence type="ECO:0000256" key="2">
    <source>
        <dbReference type="ARBA" id="ARBA00011084"/>
    </source>
</evidence>
<evidence type="ECO:0000256" key="6">
    <source>
        <dbReference type="ARBA" id="ARBA00022519"/>
    </source>
</evidence>
<dbReference type="PANTHER" id="PTHR39583">
    <property type="entry name" value="TYPE II SECRETION SYSTEM PROTEIN J-RELATED"/>
    <property type="match status" value="1"/>
</dbReference>
<evidence type="ECO:0000313" key="11">
    <source>
        <dbReference type="EMBL" id="AVP97040.1"/>
    </source>
</evidence>
<reference evidence="11 12" key="1">
    <citation type="submission" date="2018-03" db="EMBL/GenBank/DDBJ databases">
        <title>Ahniella affigens gen. nov., sp. nov., a gammaproteobacterium isolated from sandy soil near a stream.</title>
        <authorList>
            <person name="Ko Y."/>
            <person name="Kim J.-H."/>
        </authorList>
    </citation>
    <scope>NUCLEOTIDE SEQUENCE [LARGE SCALE GENOMIC DNA]</scope>
    <source>
        <strain evidence="11 12">D13</strain>
    </source>
</reference>
<dbReference type="NCBIfam" id="TIGR02532">
    <property type="entry name" value="IV_pilin_GFxxxE"/>
    <property type="match status" value="1"/>
</dbReference>
<evidence type="ECO:0000256" key="7">
    <source>
        <dbReference type="ARBA" id="ARBA00022692"/>
    </source>
</evidence>
<comment type="subcellular location">
    <subcellularLocation>
        <location evidence="1">Cell inner membrane</location>
        <topology evidence="1">Single-pass membrane protein</topology>
    </subcellularLocation>
</comment>
<evidence type="ECO:0000256" key="8">
    <source>
        <dbReference type="ARBA" id="ARBA00022989"/>
    </source>
</evidence>
<reference evidence="11 12" key="2">
    <citation type="submission" date="2018-03" db="EMBL/GenBank/DDBJ databases">
        <authorList>
            <person name="Keele B.F."/>
        </authorList>
    </citation>
    <scope>NUCLEOTIDE SEQUENCE [LARGE SCALE GENOMIC DNA]</scope>
    <source>
        <strain evidence="11 12">D13</strain>
    </source>
</reference>
<keyword evidence="12" id="KW-1185">Reference proteome</keyword>
<dbReference type="OrthoDB" id="9794345at2"/>
<dbReference type="PANTHER" id="PTHR39583:SF2">
    <property type="entry name" value="TYPE II SECRETION SYSTEM PROTEIN J"/>
    <property type="match status" value="1"/>
</dbReference>
<dbReference type="InterPro" id="IPR045584">
    <property type="entry name" value="Pilin-like"/>
</dbReference>
<organism evidence="11 12">
    <name type="scientific">Ahniella affigens</name>
    <dbReference type="NCBI Taxonomy" id="2021234"/>
    <lineage>
        <taxon>Bacteria</taxon>
        <taxon>Pseudomonadati</taxon>
        <taxon>Pseudomonadota</taxon>
        <taxon>Gammaproteobacteria</taxon>
        <taxon>Lysobacterales</taxon>
        <taxon>Rhodanobacteraceae</taxon>
        <taxon>Ahniella</taxon>
    </lineage>
</organism>
<keyword evidence="10" id="KW-0175">Coiled coil</keyword>
<dbReference type="GO" id="GO:0015627">
    <property type="term" value="C:type II protein secretion system complex"/>
    <property type="evidence" value="ECO:0007669"/>
    <property type="project" value="InterPro"/>
</dbReference>
<dbReference type="KEGG" id="xba:C7S18_07470"/>
<dbReference type="NCBIfam" id="TIGR01711">
    <property type="entry name" value="gspJ"/>
    <property type="match status" value="1"/>
</dbReference>
<evidence type="ECO:0000256" key="1">
    <source>
        <dbReference type="ARBA" id="ARBA00004377"/>
    </source>
</evidence>
<dbReference type="InterPro" id="IPR012902">
    <property type="entry name" value="N_methyl_site"/>
</dbReference>
<dbReference type="InterPro" id="IPR051621">
    <property type="entry name" value="T2SS_protein_J"/>
</dbReference>
<dbReference type="Proteomes" id="UP000241074">
    <property type="component" value="Chromosome"/>
</dbReference>
<dbReference type="Pfam" id="PF11612">
    <property type="entry name" value="T2SSJ"/>
    <property type="match status" value="1"/>
</dbReference>
<keyword evidence="8" id="KW-1133">Transmembrane helix</keyword>
<keyword evidence="4" id="KW-1003">Cell membrane</keyword>
<evidence type="ECO:0000256" key="5">
    <source>
        <dbReference type="ARBA" id="ARBA00022481"/>
    </source>
</evidence>
<keyword evidence="7" id="KW-0812">Transmembrane</keyword>
<dbReference type="PROSITE" id="PS00409">
    <property type="entry name" value="PROKAR_NTER_METHYL"/>
    <property type="match status" value="1"/>
</dbReference>
<proteinExistence type="inferred from homology"/>
<name>A0A2P1PQC6_9GAMM</name>
<dbReference type="Gene3D" id="2.10.70.20">
    <property type="entry name" value="gspk-gspi-gspj complex like domains"/>
    <property type="match status" value="1"/>
</dbReference>
<keyword evidence="5" id="KW-0488">Methylation</keyword>
<protein>
    <recommendedName>
        <fullName evidence="3">Type II secretion system protein J</fullName>
    </recommendedName>
</protein>
<dbReference type="GO" id="GO:0015628">
    <property type="term" value="P:protein secretion by the type II secretion system"/>
    <property type="evidence" value="ECO:0007669"/>
    <property type="project" value="InterPro"/>
</dbReference>
<gene>
    <name evidence="11" type="primary">gspJ</name>
    <name evidence="11" type="ORF">C7S18_07470</name>
</gene>
<keyword evidence="6" id="KW-0997">Cell inner membrane</keyword>
<evidence type="ECO:0000256" key="10">
    <source>
        <dbReference type="SAM" id="Coils"/>
    </source>
</evidence>
<dbReference type="EMBL" id="CP027860">
    <property type="protein sequence ID" value="AVP97040.1"/>
    <property type="molecule type" value="Genomic_DNA"/>
</dbReference>
<dbReference type="Pfam" id="PF07963">
    <property type="entry name" value="N_methyl"/>
    <property type="match status" value="1"/>
</dbReference>